<keyword evidence="1" id="KW-1133">Transmembrane helix</keyword>
<feature type="transmembrane region" description="Helical" evidence="1">
    <location>
        <begin position="295"/>
        <end position="317"/>
    </location>
</feature>
<evidence type="ECO:0008006" key="5">
    <source>
        <dbReference type="Google" id="ProtNLM"/>
    </source>
</evidence>
<keyword evidence="1" id="KW-0812">Transmembrane</keyword>
<reference evidence="3 4" key="1">
    <citation type="journal article" date="2016" name="Nat. Commun.">
        <title>Thousands of microbial genomes shed light on interconnected biogeochemical processes in an aquifer system.</title>
        <authorList>
            <person name="Anantharaman K."/>
            <person name="Brown C.T."/>
            <person name="Hug L.A."/>
            <person name="Sharon I."/>
            <person name="Castelle C.J."/>
            <person name="Probst A.J."/>
            <person name="Thomas B.C."/>
            <person name="Singh A."/>
            <person name="Wilkins M.J."/>
            <person name="Karaoz U."/>
            <person name="Brodie E.L."/>
            <person name="Williams K.H."/>
            <person name="Hubbard S.S."/>
            <person name="Banfield J.F."/>
        </authorList>
    </citation>
    <scope>NUCLEOTIDE SEQUENCE [LARGE SCALE GENOMIC DNA]</scope>
</reference>
<keyword evidence="2" id="KW-0732">Signal</keyword>
<protein>
    <recommendedName>
        <fullName evidence="5">DUF2207 domain-containing protein</fullName>
    </recommendedName>
</protein>
<sequence length="372" mass="40498">MKRLAGLLLGFLLTVGQVGAQEAGVEAKFDSNDGSYGTTIESQSYTYVIKEDGTARVWMRADGVTIPKAGGEYKLTLPTGATGEGLGWYRENGCPEYVGLNCIWRAGNQWREVKAKVVGNELVLTIPERKVAARDERTPVTIGLSFQTGEVTSKKWWGREVTIVTGKPSQFVSYLTVGVSMPEGVYARDKQAGPSGWGQTIMEAMSLQSNKAASPVADARLMATTMLDMVPNGQVVRERSNVMPGEEYKFSVMSSTERWKLYGTEIGWGVLWIAGIAIVLALILRMLIGKKSLGWYLGLVVLLAVLFVLIMGLWIGYRLTVGGVSDGRYPMPLYKGLDQTAVSSPVEPMVVEPGLEPEMLPSEVNSESVVNP</sequence>
<feature type="chain" id="PRO_5009518484" description="DUF2207 domain-containing protein" evidence="2">
    <location>
        <begin position="21"/>
        <end position="372"/>
    </location>
</feature>
<feature type="transmembrane region" description="Helical" evidence="1">
    <location>
        <begin position="266"/>
        <end position="288"/>
    </location>
</feature>
<dbReference type="EMBL" id="MFAK01000033">
    <property type="protein sequence ID" value="OGD74552.1"/>
    <property type="molecule type" value="Genomic_DNA"/>
</dbReference>
<evidence type="ECO:0000313" key="4">
    <source>
        <dbReference type="Proteomes" id="UP000176191"/>
    </source>
</evidence>
<feature type="signal peptide" evidence="2">
    <location>
        <begin position="1"/>
        <end position="20"/>
    </location>
</feature>
<keyword evidence="1" id="KW-0472">Membrane</keyword>
<proteinExistence type="predicted"/>
<organism evidence="3 4">
    <name type="scientific">Candidatus Collierbacteria bacterium RIFOXYA2_FULL_46_10</name>
    <dbReference type="NCBI Taxonomy" id="1817726"/>
    <lineage>
        <taxon>Bacteria</taxon>
        <taxon>Candidatus Collieribacteriota</taxon>
    </lineage>
</organism>
<accession>A0A1F5F4J8</accession>
<evidence type="ECO:0000313" key="3">
    <source>
        <dbReference type="EMBL" id="OGD74552.1"/>
    </source>
</evidence>
<gene>
    <name evidence="3" type="ORF">A2228_01650</name>
</gene>
<name>A0A1F5F4J8_9BACT</name>
<evidence type="ECO:0000256" key="2">
    <source>
        <dbReference type="SAM" id="SignalP"/>
    </source>
</evidence>
<evidence type="ECO:0000256" key="1">
    <source>
        <dbReference type="SAM" id="Phobius"/>
    </source>
</evidence>
<dbReference type="Proteomes" id="UP000176191">
    <property type="component" value="Unassembled WGS sequence"/>
</dbReference>
<comment type="caution">
    <text evidence="3">The sequence shown here is derived from an EMBL/GenBank/DDBJ whole genome shotgun (WGS) entry which is preliminary data.</text>
</comment>
<dbReference type="AlphaFoldDB" id="A0A1F5F4J8"/>